<sequence length="103" mass="11765">MRMHNPVKYRAYLAYLNQYDDTIVGNVKAILRDLSTTLAPRYLGPQPGNILKLVAELVDETRFSIEELISLGAFLKTVQAKNAWIAPEKHKILLERLQALTDR</sequence>
<proteinExistence type="predicted"/>
<dbReference type="EnsemblProtists" id="HpaT801271">
    <property type="protein sequence ID" value="HpaP801271"/>
    <property type="gene ID" value="HpaG801271"/>
</dbReference>
<accession>M4B4S1</accession>
<evidence type="ECO:0000313" key="2">
    <source>
        <dbReference type="Proteomes" id="UP000011713"/>
    </source>
</evidence>
<dbReference type="Proteomes" id="UP000011713">
    <property type="component" value="Unassembled WGS sequence"/>
</dbReference>
<reference evidence="2" key="1">
    <citation type="journal article" date="2010" name="Science">
        <title>Signatures of adaptation to obligate biotrophy in the Hyaloperonospora arabidopsidis genome.</title>
        <authorList>
            <person name="Baxter L."/>
            <person name="Tripathy S."/>
            <person name="Ishaque N."/>
            <person name="Boot N."/>
            <person name="Cabral A."/>
            <person name="Kemen E."/>
            <person name="Thines M."/>
            <person name="Ah-Fong A."/>
            <person name="Anderson R."/>
            <person name="Badejoko W."/>
            <person name="Bittner-Eddy P."/>
            <person name="Boore J.L."/>
            <person name="Chibucos M.C."/>
            <person name="Coates M."/>
            <person name="Dehal P."/>
            <person name="Delehaunty K."/>
            <person name="Dong S."/>
            <person name="Downton P."/>
            <person name="Dumas B."/>
            <person name="Fabro G."/>
            <person name="Fronick C."/>
            <person name="Fuerstenberg S.I."/>
            <person name="Fulton L."/>
            <person name="Gaulin E."/>
            <person name="Govers F."/>
            <person name="Hughes L."/>
            <person name="Humphray S."/>
            <person name="Jiang R.H."/>
            <person name="Judelson H."/>
            <person name="Kamoun S."/>
            <person name="Kyung K."/>
            <person name="Meijer H."/>
            <person name="Minx P."/>
            <person name="Morris P."/>
            <person name="Nelson J."/>
            <person name="Phuntumart V."/>
            <person name="Qutob D."/>
            <person name="Rehmany A."/>
            <person name="Rougon-Cardoso A."/>
            <person name="Ryden P."/>
            <person name="Torto-Alalibo T."/>
            <person name="Studholme D."/>
            <person name="Wang Y."/>
            <person name="Win J."/>
            <person name="Wood J."/>
            <person name="Clifton S.W."/>
            <person name="Rogers J."/>
            <person name="Van den Ackerveken G."/>
            <person name="Jones J.D."/>
            <person name="McDowell J.M."/>
            <person name="Beynon J."/>
            <person name="Tyler B.M."/>
        </authorList>
    </citation>
    <scope>NUCLEOTIDE SEQUENCE [LARGE SCALE GENOMIC DNA]</scope>
    <source>
        <strain evidence="2">Emoy2</strain>
    </source>
</reference>
<name>M4B4S1_HYAAE</name>
<dbReference type="HOGENOM" id="CLU_2269013_0_0_1"/>
<dbReference type="EMBL" id="JH598325">
    <property type="status" value="NOT_ANNOTATED_CDS"/>
    <property type="molecule type" value="Genomic_DNA"/>
</dbReference>
<protein>
    <submittedName>
        <fullName evidence="1">Uncharacterized protein</fullName>
    </submittedName>
</protein>
<evidence type="ECO:0000313" key="1">
    <source>
        <dbReference type="EnsemblProtists" id="HpaP801271"/>
    </source>
</evidence>
<dbReference type="AlphaFoldDB" id="M4B4S1"/>
<organism evidence="1 2">
    <name type="scientific">Hyaloperonospora arabidopsidis (strain Emoy2)</name>
    <name type="common">Downy mildew agent</name>
    <name type="synonym">Peronospora arabidopsidis</name>
    <dbReference type="NCBI Taxonomy" id="559515"/>
    <lineage>
        <taxon>Eukaryota</taxon>
        <taxon>Sar</taxon>
        <taxon>Stramenopiles</taxon>
        <taxon>Oomycota</taxon>
        <taxon>Peronosporomycetes</taxon>
        <taxon>Peronosporales</taxon>
        <taxon>Peronosporaceae</taxon>
        <taxon>Hyaloperonospora</taxon>
    </lineage>
</organism>
<dbReference type="VEuPathDB" id="FungiDB:HpaG801271"/>
<keyword evidence="2" id="KW-1185">Reference proteome</keyword>
<dbReference type="InParanoid" id="M4B4S1"/>
<reference evidence="1" key="2">
    <citation type="submission" date="2015-06" db="UniProtKB">
        <authorList>
            <consortium name="EnsemblProtists"/>
        </authorList>
    </citation>
    <scope>IDENTIFICATION</scope>
    <source>
        <strain evidence="1">Emoy2</strain>
    </source>
</reference>